<keyword evidence="2" id="KW-0732">Signal</keyword>
<evidence type="ECO:0000313" key="3">
    <source>
        <dbReference type="EMBL" id="PKQ68303.1"/>
    </source>
</evidence>
<dbReference type="OrthoDB" id="9770517at2"/>
<dbReference type="RefSeq" id="WP_101358938.1">
    <property type="nucleotide sequence ID" value="NZ_NKXO01000025.1"/>
</dbReference>
<dbReference type="PANTHER" id="PTHR30203">
    <property type="entry name" value="OUTER MEMBRANE CATION EFFLUX PROTEIN"/>
    <property type="match status" value="1"/>
</dbReference>
<keyword evidence="2" id="KW-0812">Transmembrane</keyword>
<dbReference type="Gene3D" id="2.20.200.10">
    <property type="entry name" value="Outer membrane efflux proteins (OEP)"/>
    <property type="match status" value="1"/>
</dbReference>
<dbReference type="GO" id="GO:0015562">
    <property type="term" value="F:efflux transmembrane transporter activity"/>
    <property type="evidence" value="ECO:0007669"/>
    <property type="project" value="InterPro"/>
</dbReference>
<dbReference type="InterPro" id="IPR010131">
    <property type="entry name" value="MdtP/NodT-like"/>
</dbReference>
<dbReference type="GO" id="GO:0005886">
    <property type="term" value="C:plasma membrane"/>
    <property type="evidence" value="ECO:0007669"/>
    <property type="project" value="UniProtKB-SubCell"/>
</dbReference>
<dbReference type="InterPro" id="IPR003423">
    <property type="entry name" value="OMP_efflux"/>
</dbReference>
<protein>
    <submittedName>
        <fullName evidence="3">Efflux transporter, outer membrane factor (OMF) lipoprotein, NodT family</fullName>
    </submittedName>
</protein>
<evidence type="ECO:0000313" key="4">
    <source>
        <dbReference type="Proteomes" id="UP000233387"/>
    </source>
</evidence>
<evidence type="ECO:0000256" key="1">
    <source>
        <dbReference type="ARBA" id="ARBA00007613"/>
    </source>
</evidence>
<dbReference type="EMBL" id="NKXO01000025">
    <property type="protein sequence ID" value="PKQ68303.1"/>
    <property type="molecule type" value="Genomic_DNA"/>
</dbReference>
<comment type="similarity">
    <text evidence="1 2">Belongs to the outer membrane factor (OMF) (TC 1.B.17) family.</text>
</comment>
<dbReference type="PANTHER" id="PTHR30203:SF30">
    <property type="entry name" value="OUTER MEMBRANE PROTEIN-RELATED"/>
    <property type="match status" value="1"/>
</dbReference>
<gene>
    <name evidence="3" type="ORF">Rain11_1667</name>
</gene>
<keyword evidence="2 3" id="KW-0449">Lipoprotein</keyword>
<dbReference type="SUPFAM" id="SSF56954">
    <property type="entry name" value="Outer membrane efflux proteins (OEP)"/>
    <property type="match status" value="1"/>
</dbReference>
<comment type="caution">
    <text evidence="3">The sequence shown here is derived from an EMBL/GenBank/DDBJ whole genome shotgun (WGS) entry which is preliminary data.</text>
</comment>
<dbReference type="PROSITE" id="PS51257">
    <property type="entry name" value="PROKAR_LIPOPROTEIN"/>
    <property type="match status" value="1"/>
</dbReference>
<comment type="subcellular location">
    <subcellularLocation>
        <location evidence="2">Cell membrane</location>
        <topology evidence="2">Lipid-anchor</topology>
    </subcellularLocation>
</comment>
<dbReference type="AlphaFoldDB" id="A0A2N3IDJ3"/>
<evidence type="ECO:0000256" key="2">
    <source>
        <dbReference type="RuleBase" id="RU362097"/>
    </source>
</evidence>
<proteinExistence type="inferred from homology"/>
<sequence length="478" mass="54411">MNLKKYCFWAVLLLAFSCQRYFAPIQEPLKIDIPQNFVSLSQDTNSVALLKWQDFFQDDELENLIAIALQNNRDLQIALQRIEKAKAEYLYTKGILLPNVRFHASAGADKFGDFTMNGVGNFDTNLSGNIGENQRIPTNPTTDLFVGLRSSWEIDIWTKLRSSKKAQQARILASQEYKNLITTELVVQIATLYYQILALDSELEVVVKNIQLQEQVLALMKTQKEAGKATELAVQQTQAQLYRTRSLKFLLENQITDLENQINFLCGRVPQKIARSQNLLEKTIPTIRIGTPLQMLRLRPDVRLAERQLAAARLDLRSAQAAFLPSLNIDAYAGLNAFRGNVLFSSASIAYGILGGLTAPIFQNNALKANYKVNLAQNYEAYFEYQKTVLRAFQEIQTFQKILANLQQVYELRNKEVEELQKAIITSQDLFKTGFANYLEVITTQKAVLEAEIDLFEIRLHQFQYVIALYRALGGGWQ</sequence>
<accession>A0A2N3IDJ3</accession>
<dbReference type="NCBIfam" id="TIGR01845">
    <property type="entry name" value="outer_NodT"/>
    <property type="match status" value="1"/>
</dbReference>
<dbReference type="Gene3D" id="1.20.1600.10">
    <property type="entry name" value="Outer membrane efflux proteins (OEP)"/>
    <property type="match status" value="1"/>
</dbReference>
<organism evidence="3 4">
    <name type="scientific">Raineya orbicola</name>
    <dbReference type="NCBI Taxonomy" id="2016530"/>
    <lineage>
        <taxon>Bacteria</taxon>
        <taxon>Pseudomonadati</taxon>
        <taxon>Bacteroidota</taxon>
        <taxon>Cytophagia</taxon>
        <taxon>Cytophagales</taxon>
        <taxon>Raineyaceae</taxon>
        <taxon>Raineya</taxon>
    </lineage>
</organism>
<keyword evidence="4" id="KW-1185">Reference proteome</keyword>
<name>A0A2N3IDJ3_9BACT</name>
<dbReference type="Proteomes" id="UP000233387">
    <property type="component" value="Unassembled WGS sequence"/>
</dbReference>
<dbReference type="Pfam" id="PF02321">
    <property type="entry name" value="OEP"/>
    <property type="match status" value="2"/>
</dbReference>
<reference evidence="3 4" key="1">
    <citation type="submission" date="2017-06" db="EMBL/GenBank/DDBJ databases">
        <title>Raineya orbicola gen. nov., sp. nov. a slightly thermophilic bacterium of the phylum Bacteroidetes and the description of Raineyaceae fam. nov.</title>
        <authorList>
            <person name="Albuquerque L."/>
            <person name="Polonia A.R.M."/>
            <person name="Barroso C."/>
            <person name="Froufe H.J.C."/>
            <person name="Lage O."/>
            <person name="Lobo-Da-Cunha A."/>
            <person name="Egas C."/>
            <person name="Da Costa M.S."/>
        </authorList>
    </citation>
    <scope>NUCLEOTIDE SEQUENCE [LARGE SCALE GENOMIC DNA]</scope>
    <source>
        <strain evidence="3 4">SPSPC-11</strain>
    </source>
</reference>
<keyword evidence="2" id="KW-0472">Membrane</keyword>
<keyword evidence="2" id="KW-0564">Palmitate</keyword>
<keyword evidence="2" id="KW-1134">Transmembrane beta strand</keyword>
<feature type="chain" id="PRO_5014487886" evidence="2">
    <location>
        <begin position="23"/>
        <end position="478"/>
    </location>
</feature>
<feature type="signal peptide" evidence="2">
    <location>
        <begin position="1"/>
        <end position="22"/>
    </location>
</feature>